<proteinExistence type="predicted"/>
<protein>
    <submittedName>
        <fullName evidence="2">Uncharacterized protein</fullName>
    </submittedName>
</protein>
<dbReference type="OrthoDB" id="778244at2759"/>
<dbReference type="GO" id="GO:0061908">
    <property type="term" value="C:phagophore"/>
    <property type="evidence" value="ECO:0007669"/>
    <property type="project" value="TreeGrafter"/>
</dbReference>
<feature type="compositionally biased region" description="Basic and acidic residues" evidence="1">
    <location>
        <begin position="304"/>
        <end position="325"/>
    </location>
</feature>
<dbReference type="InterPro" id="IPR053273">
    <property type="entry name" value="CST_Regulator"/>
</dbReference>
<dbReference type="AlphaFoldDB" id="A0A2G9GMD6"/>
<evidence type="ECO:0000256" key="1">
    <source>
        <dbReference type="SAM" id="MobiDB-lite"/>
    </source>
</evidence>
<organism evidence="2 3">
    <name type="scientific">Handroanthus impetiginosus</name>
    <dbReference type="NCBI Taxonomy" id="429701"/>
    <lineage>
        <taxon>Eukaryota</taxon>
        <taxon>Viridiplantae</taxon>
        <taxon>Streptophyta</taxon>
        <taxon>Embryophyta</taxon>
        <taxon>Tracheophyta</taxon>
        <taxon>Spermatophyta</taxon>
        <taxon>Magnoliopsida</taxon>
        <taxon>eudicotyledons</taxon>
        <taxon>Gunneridae</taxon>
        <taxon>Pentapetalae</taxon>
        <taxon>asterids</taxon>
        <taxon>lamiids</taxon>
        <taxon>Lamiales</taxon>
        <taxon>Bignoniaceae</taxon>
        <taxon>Crescentiina</taxon>
        <taxon>Tabebuia alliance</taxon>
        <taxon>Handroanthus</taxon>
    </lineage>
</organism>
<reference evidence="3" key="1">
    <citation type="journal article" date="2018" name="Gigascience">
        <title>Genome assembly of the Pink Ipe (Handroanthus impetiginosus, Bignoniaceae), a highly valued, ecologically keystone Neotropical timber forest tree.</title>
        <authorList>
            <person name="Silva-Junior O.B."/>
            <person name="Grattapaglia D."/>
            <person name="Novaes E."/>
            <person name="Collevatti R.G."/>
        </authorList>
    </citation>
    <scope>NUCLEOTIDE SEQUENCE [LARGE SCALE GENOMIC DNA]</scope>
    <source>
        <strain evidence="3">cv. UFG-1</strain>
    </source>
</reference>
<dbReference type="EMBL" id="NKXS01004437">
    <property type="protein sequence ID" value="PIN06382.1"/>
    <property type="molecule type" value="Genomic_DNA"/>
</dbReference>
<name>A0A2G9GMD6_9LAMI</name>
<dbReference type="PANTHER" id="PTHR34659">
    <property type="entry name" value="BNAA05G11610D PROTEIN"/>
    <property type="match status" value="1"/>
</dbReference>
<dbReference type="GO" id="GO:0005776">
    <property type="term" value="C:autophagosome"/>
    <property type="evidence" value="ECO:0007669"/>
    <property type="project" value="TreeGrafter"/>
</dbReference>
<evidence type="ECO:0000313" key="3">
    <source>
        <dbReference type="Proteomes" id="UP000231279"/>
    </source>
</evidence>
<feature type="region of interest" description="Disordered" evidence="1">
    <location>
        <begin position="303"/>
        <end position="335"/>
    </location>
</feature>
<sequence length="465" mass="51450">MDFKGITWAGNIYEKFEAMCLEVEEVMYEDTVKYVENQVQKVGVSVKKFYSEVMQDLLPPSCVDPVKVAAGDLSLNPYAHTDINKKPKLCTLTNDGELKKKETEDEDISALTAEKSALNAVNDGNHLSPPSPRVLVENTCSEAFSTKNKKLGAYKRPIGIRRISQNNHPPKMSRPVKSLSGERACDMRSGCMVTSDDMNVTTSSEFFARCDHEEAVNKDTPVSITSVESRAPDEVLLAEAVRQEKDDSKFTSPASDEILSAESLMQKKDDSECTSSSHHLPIEPIGASVKVISFSESSSSSRSKVLEVESGGKDVRTSGEDKFQKDGSFSQTSSNISSVESVGEEVIVSCEDNFGIEPIEDEDTDEAAEIFKPAEKSKLEETCILVEGDELDFVSQGAKKNKSYKKKFREVFSLRSAKKQDPRVSQYKDLGGKINEGAVTTTLTMDSDRRKLRAYDNLESDWELL</sequence>
<keyword evidence="3" id="KW-1185">Reference proteome</keyword>
<accession>A0A2G9GMD6</accession>
<evidence type="ECO:0000313" key="2">
    <source>
        <dbReference type="EMBL" id="PIN06382.1"/>
    </source>
</evidence>
<comment type="caution">
    <text evidence="2">The sequence shown here is derived from an EMBL/GenBank/DDBJ whole genome shotgun (WGS) entry which is preliminary data.</text>
</comment>
<dbReference type="PANTHER" id="PTHR34659:SF8">
    <property type="entry name" value="(RAPE) HYPOTHETICAL PROTEIN"/>
    <property type="match status" value="1"/>
</dbReference>
<gene>
    <name evidence="2" type="ORF">CDL12_21070</name>
</gene>
<dbReference type="Proteomes" id="UP000231279">
    <property type="component" value="Unassembled WGS sequence"/>
</dbReference>
<dbReference type="GO" id="GO:0006950">
    <property type="term" value="P:response to stress"/>
    <property type="evidence" value="ECO:0007669"/>
    <property type="project" value="TreeGrafter"/>
</dbReference>